<sequence>MPQATEEKEGSEDGVDSALLRGCLQRQLDELEALELIYPPTSPSFPPSFPAICIEETSRIAVLSALSVDIKKSVQFLSSRDLPCLALTVGTCPRLGISLPASYPELRGSLPIIRWKEGGNLSTLAKNEAMQRFTSVSLSHDGGEHLLPLIQEMQSWLEELEKAGQETHKAASAQCVGGVAKFLVVCRCLIYFHHIINKHKREFIIREALAHSLGGYSKYGWPGVVVVEGEEQQVKAYVRLLQSLRWKEIRVRGEERELCTGDQGVDDMRRLHRGFEELDERGLSLLALRLREAGLGSLFATLMK</sequence>
<dbReference type="CDD" id="cd24163">
    <property type="entry name" value="RWDD2_C"/>
    <property type="match status" value="1"/>
</dbReference>
<proteinExistence type="predicted"/>
<comment type="caution">
    <text evidence="2">The sequence shown here is derived from an EMBL/GenBank/DDBJ whole genome shotgun (WGS) entry which is preliminary data.</text>
</comment>
<dbReference type="PROSITE" id="PS50908">
    <property type="entry name" value="RWD"/>
    <property type="match status" value="1"/>
</dbReference>
<evidence type="ECO:0000313" key="3">
    <source>
        <dbReference type="Proteomes" id="UP000019335"/>
    </source>
</evidence>
<evidence type="ECO:0000259" key="1">
    <source>
        <dbReference type="PROSITE" id="PS50908"/>
    </source>
</evidence>
<accession>W7U249</accession>
<dbReference type="Pfam" id="PF05773">
    <property type="entry name" value="RWD"/>
    <property type="match status" value="1"/>
</dbReference>
<dbReference type="InterPro" id="IPR016135">
    <property type="entry name" value="UBQ-conjugating_enzyme/RWD"/>
</dbReference>
<dbReference type="OrthoDB" id="432412at2759"/>
<dbReference type="EMBL" id="AZIL01000114">
    <property type="protein sequence ID" value="EWM29908.1"/>
    <property type="molecule type" value="Genomic_DNA"/>
</dbReference>
<dbReference type="SUPFAM" id="SSF54495">
    <property type="entry name" value="UBC-like"/>
    <property type="match status" value="1"/>
</dbReference>
<evidence type="ECO:0000313" key="2">
    <source>
        <dbReference type="EMBL" id="EWM29908.1"/>
    </source>
</evidence>
<dbReference type="AlphaFoldDB" id="W7U249"/>
<dbReference type="PANTHER" id="PTHR15955:SF8">
    <property type="entry name" value="RWD DOMAIN-CONTAINING PROTEIN 2B-RELATED"/>
    <property type="match status" value="1"/>
</dbReference>
<dbReference type="PANTHER" id="PTHR15955">
    <property type="entry name" value="RWD DOMAIN CONTAINING PROTEIN 2"/>
    <property type="match status" value="1"/>
</dbReference>
<name>W7U249_9STRA</name>
<protein>
    <submittedName>
        <fullName evidence="2">Conserved protein with yshh some fused to</fullName>
    </submittedName>
</protein>
<dbReference type="Gene3D" id="3.10.110.10">
    <property type="entry name" value="Ubiquitin Conjugating Enzyme"/>
    <property type="match status" value="1"/>
</dbReference>
<feature type="domain" description="RWD" evidence="1">
    <location>
        <begin position="29"/>
        <end position="160"/>
    </location>
</feature>
<dbReference type="InterPro" id="IPR010541">
    <property type="entry name" value="Prp3_C"/>
</dbReference>
<dbReference type="InterPro" id="IPR006575">
    <property type="entry name" value="RWD_dom"/>
</dbReference>
<gene>
    <name evidence="2" type="ORF">Naga_100035g40</name>
</gene>
<dbReference type="InterPro" id="IPR059181">
    <property type="entry name" value="RWDD2A-B_C"/>
</dbReference>
<dbReference type="InterPro" id="IPR017359">
    <property type="entry name" value="Phi-like"/>
</dbReference>
<dbReference type="Proteomes" id="UP000019335">
    <property type="component" value="Chromosome 2"/>
</dbReference>
<keyword evidence="3" id="KW-1185">Reference proteome</keyword>
<reference evidence="2 3" key="1">
    <citation type="journal article" date="2014" name="Mol. Plant">
        <title>Chromosome Scale Genome Assembly and Transcriptome Profiling of Nannochloropsis gaditana in Nitrogen Depletion.</title>
        <authorList>
            <person name="Corteggiani Carpinelli E."/>
            <person name="Telatin A."/>
            <person name="Vitulo N."/>
            <person name="Forcato C."/>
            <person name="D'Angelo M."/>
            <person name="Schiavon R."/>
            <person name="Vezzi A."/>
            <person name="Giacometti G.M."/>
            <person name="Morosinotto T."/>
            <person name="Valle G."/>
        </authorList>
    </citation>
    <scope>NUCLEOTIDE SEQUENCE [LARGE SCALE GENOMIC DNA]</scope>
    <source>
        <strain evidence="2 3">B-31</strain>
    </source>
</reference>
<dbReference type="Pfam" id="PF06544">
    <property type="entry name" value="Prp3_C"/>
    <property type="match status" value="1"/>
</dbReference>
<organism evidence="2 3">
    <name type="scientific">Nannochloropsis gaditana</name>
    <dbReference type="NCBI Taxonomy" id="72520"/>
    <lineage>
        <taxon>Eukaryota</taxon>
        <taxon>Sar</taxon>
        <taxon>Stramenopiles</taxon>
        <taxon>Ochrophyta</taxon>
        <taxon>Eustigmatophyceae</taxon>
        <taxon>Eustigmatales</taxon>
        <taxon>Monodopsidaceae</taxon>
        <taxon>Nannochloropsis</taxon>
    </lineage>
</organism>